<organism evidence="1 2">
    <name type="scientific">Xanthomonas hortorum</name>
    <dbReference type="NCBI Taxonomy" id="56454"/>
    <lineage>
        <taxon>Bacteria</taxon>
        <taxon>Pseudomonadati</taxon>
        <taxon>Pseudomonadota</taxon>
        <taxon>Gammaproteobacteria</taxon>
        <taxon>Lysobacterales</taxon>
        <taxon>Lysobacteraceae</taxon>
        <taxon>Xanthomonas</taxon>
    </lineage>
</organism>
<evidence type="ECO:0000313" key="2">
    <source>
        <dbReference type="Proteomes" id="UP001164737"/>
    </source>
</evidence>
<dbReference type="Proteomes" id="UP001164737">
    <property type="component" value="Chromosome"/>
</dbReference>
<dbReference type="AlphaFoldDB" id="A0AA47IAN8"/>
<gene>
    <name evidence="1" type="ORF">OEG85_16155</name>
</gene>
<dbReference type="EMBL" id="CP107241">
    <property type="protein sequence ID" value="WAH63019.1"/>
    <property type="molecule type" value="Genomic_DNA"/>
</dbReference>
<protein>
    <submittedName>
        <fullName evidence="1">Uncharacterized protein</fullName>
    </submittedName>
</protein>
<name>A0AA47IAN8_9XANT</name>
<dbReference type="RefSeq" id="WP_268212139.1">
    <property type="nucleotide sequence ID" value="NZ_CP107241.1"/>
</dbReference>
<sequence length="73" mass="8379">METLLKKLRGWRPVEERAARNDTHKKTRIGRCGFSDSWAFAVLRLVADPHRPRTIIRAQIVAVGVIDEVGQER</sequence>
<evidence type="ECO:0000313" key="1">
    <source>
        <dbReference type="EMBL" id="WAH63019.1"/>
    </source>
</evidence>
<proteinExistence type="predicted"/>
<reference evidence="1" key="1">
    <citation type="submission" date="2022-10" db="EMBL/GenBank/DDBJ databases">
        <title>Complete genome sequence resource for Xanthomonas hortorum isolated from Greek Oregano.</title>
        <authorList>
            <person name="Gonzalez-Tobon J."/>
            <person name="Helmann T.C."/>
            <person name="Daughtrey M."/>
            <person name="Stodghill P.V."/>
            <person name="Filiatrault M.J."/>
        </authorList>
    </citation>
    <scope>NUCLEOTIDE SEQUENCE</scope>
    <source>
        <strain evidence="1">Oregano 108</strain>
    </source>
</reference>
<accession>A0AA47IAN8</accession>